<evidence type="ECO:0000256" key="1">
    <source>
        <dbReference type="SAM" id="MobiDB-lite"/>
    </source>
</evidence>
<feature type="compositionally biased region" description="Polar residues" evidence="1">
    <location>
        <begin position="607"/>
        <end position="623"/>
    </location>
</feature>
<feature type="compositionally biased region" description="Polar residues" evidence="1">
    <location>
        <begin position="69"/>
        <end position="86"/>
    </location>
</feature>
<organism evidence="2 3">
    <name type="scientific">Seiridium unicorne</name>
    <dbReference type="NCBI Taxonomy" id="138068"/>
    <lineage>
        <taxon>Eukaryota</taxon>
        <taxon>Fungi</taxon>
        <taxon>Dikarya</taxon>
        <taxon>Ascomycota</taxon>
        <taxon>Pezizomycotina</taxon>
        <taxon>Sordariomycetes</taxon>
        <taxon>Xylariomycetidae</taxon>
        <taxon>Amphisphaeriales</taxon>
        <taxon>Sporocadaceae</taxon>
        <taxon>Seiridium</taxon>
    </lineage>
</organism>
<feature type="compositionally biased region" description="Acidic residues" evidence="1">
    <location>
        <begin position="457"/>
        <end position="475"/>
    </location>
</feature>
<dbReference type="Proteomes" id="UP001408356">
    <property type="component" value="Unassembled WGS sequence"/>
</dbReference>
<feature type="compositionally biased region" description="Basic and acidic residues" evidence="1">
    <location>
        <begin position="96"/>
        <end position="107"/>
    </location>
</feature>
<feature type="compositionally biased region" description="Basic and acidic residues" evidence="1">
    <location>
        <begin position="381"/>
        <end position="392"/>
    </location>
</feature>
<accession>A0ABR2USE1</accession>
<evidence type="ECO:0000313" key="3">
    <source>
        <dbReference type="Proteomes" id="UP001408356"/>
    </source>
</evidence>
<feature type="compositionally biased region" description="Basic and acidic residues" evidence="1">
    <location>
        <begin position="578"/>
        <end position="589"/>
    </location>
</feature>
<reference evidence="2 3" key="1">
    <citation type="journal article" date="2024" name="J. Plant Pathol.">
        <title>Sequence and assembly of the genome of Seiridium unicorne, isolate CBS 538.82, causal agent of cypress canker disease.</title>
        <authorList>
            <person name="Scali E."/>
            <person name="Rocca G.D."/>
            <person name="Danti R."/>
            <person name="Garbelotto M."/>
            <person name="Barberini S."/>
            <person name="Baroncelli R."/>
            <person name="Emiliani G."/>
        </authorList>
    </citation>
    <scope>NUCLEOTIDE SEQUENCE [LARGE SCALE GENOMIC DNA]</scope>
    <source>
        <strain evidence="2 3">BM-138-508</strain>
    </source>
</reference>
<evidence type="ECO:0000313" key="2">
    <source>
        <dbReference type="EMBL" id="KAK9417444.1"/>
    </source>
</evidence>
<name>A0ABR2USE1_9PEZI</name>
<sequence length="780" mass="86857">MPKKNVRALPEADGEGSAADVAPTTRVTRQTRSNAETGKKTPRESRYDKPKGSYQPSTLPRRNAPLRARSQSVESVPTEDFPQSSYDLAERFSSTKRQELSSAHELDQSDEAEEALDEEDSFQEIIDFTLPDLATWAGRIYDDVVKAESAPADQLSWNRLALIERKFNELRQKITSVKTFFINPKDLNELFSDIHDTGHLDFVSRTLASANTALLLKLILKITHGKQKVQPVLEELNAFFPGIFRICPDEELSAYALPDYEITHPIRCLVLAGRIREYGQLSPTILAAELFCAGETPKQVKIAKEMLLNGPYELGGTNEDIEAGGETAEKLAEVHSHNMKDLYATLSHKSRLDIIRSLEEAHPIQDILKDLSDWAHEAYKTEQKNPVDEKARNPVPMASPAQTEPRLGQDPPASSIPPPNAASRSAARSGSVDQARTGRGDASESLFVDSNQLEPAADPEADPEAESESEQEQDEPIVRTGPLAGSYIDRSAALEPNGSTAGGRPRPTPPSNQQAIRNPFAGLNPEEVVDDQRRRSANRHSSSQAGPSRTQMIGHKRPAADDDGDYIDTGSNAEDDFQVDKRPINDSRRITNKGQNRGQAAKRDRVSQAQSASISGERQSVSLSARPRPSPDDLQPDDIAILTQRARAATRKHREPKAPQRRERWGDKDTVTLINAIPRYQCAWSLMEEKNLFTVPRTQQQIRDKARNVKVDFLKSDYPLPAGFDFVALGKKEVDAVKLLGKNPMREEGDRDENGNVINNVWDPELEFEERRRRQSSEQD</sequence>
<evidence type="ECO:0008006" key="4">
    <source>
        <dbReference type="Google" id="ProtNLM"/>
    </source>
</evidence>
<feature type="region of interest" description="Disordered" evidence="1">
    <location>
        <begin position="381"/>
        <end position="638"/>
    </location>
</feature>
<keyword evidence="3" id="KW-1185">Reference proteome</keyword>
<feature type="compositionally biased region" description="Basic and acidic residues" evidence="1">
    <location>
        <begin position="37"/>
        <end position="51"/>
    </location>
</feature>
<feature type="compositionally biased region" description="Polar residues" evidence="1">
    <location>
        <begin position="539"/>
        <end position="551"/>
    </location>
</feature>
<proteinExistence type="predicted"/>
<dbReference type="EMBL" id="JARVKF010000398">
    <property type="protein sequence ID" value="KAK9417444.1"/>
    <property type="molecule type" value="Genomic_DNA"/>
</dbReference>
<feature type="region of interest" description="Disordered" evidence="1">
    <location>
        <begin position="1"/>
        <end position="114"/>
    </location>
</feature>
<feature type="compositionally biased region" description="Polar residues" evidence="1">
    <location>
        <begin position="25"/>
        <end position="36"/>
    </location>
</feature>
<gene>
    <name evidence="2" type="ORF">SUNI508_08804</name>
</gene>
<protein>
    <recommendedName>
        <fullName evidence="4">Myb-like domain-containing protein</fullName>
    </recommendedName>
</protein>
<comment type="caution">
    <text evidence="2">The sequence shown here is derived from an EMBL/GenBank/DDBJ whole genome shotgun (WGS) entry which is preliminary data.</text>
</comment>